<dbReference type="InParanoid" id="A0A409WXN6"/>
<name>A0A409WXN6_PSICY</name>
<dbReference type="GO" id="GO:0016433">
    <property type="term" value="F:rRNA (adenine) methyltransferase activity"/>
    <property type="evidence" value="ECO:0007669"/>
    <property type="project" value="UniProtKB-ARBA"/>
</dbReference>
<dbReference type="PANTHER" id="PTHR12787:SF0">
    <property type="entry name" value="RIBOSOMAL RNA-PROCESSING PROTEIN 8"/>
    <property type="match status" value="1"/>
</dbReference>
<reference evidence="11 12" key="1">
    <citation type="journal article" date="2018" name="Evol. Lett.">
        <title>Horizontal gene cluster transfer increased hallucinogenic mushroom diversity.</title>
        <authorList>
            <person name="Reynolds H.T."/>
            <person name="Vijayakumar V."/>
            <person name="Gluck-Thaler E."/>
            <person name="Korotkin H.B."/>
            <person name="Matheny P.B."/>
            <person name="Slot J.C."/>
        </authorList>
    </citation>
    <scope>NUCLEOTIDE SEQUENCE [LARGE SCALE GENOMIC DNA]</scope>
    <source>
        <strain evidence="11 12">2631</strain>
    </source>
</reference>
<evidence type="ECO:0000256" key="2">
    <source>
        <dbReference type="ARBA" id="ARBA00006301"/>
    </source>
</evidence>
<evidence type="ECO:0000256" key="1">
    <source>
        <dbReference type="ARBA" id="ARBA00004604"/>
    </source>
</evidence>
<dbReference type="OrthoDB" id="10258825at2759"/>
<dbReference type="PANTHER" id="PTHR12787">
    <property type="entry name" value="RIBOSOMAL RNA-PROCESSING PROTEIN 8"/>
    <property type="match status" value="1"/>
</dbReference>
<evidence type="ECO:0000256" key="6">
    <source>
        <dbReference type="ARBA" id="ARBA00022691"/>
    </source>
</evidence>
<evidence type="ECO:0000256" key="3">
    <source>
        <dbReference type="ARBA" id="ARBA00022552"/>
    </source>
</evidence>
<keyword evidence="6 9" id="KW-0949">S-adenosyl-L-methionine</keyword>
<evidence type="ECO:0000313" key="11">
    <source>
        <dbReference type="EMBL" id="PPQ83284.1"/>
    </source>
</evidence>
<evidence type="ECO:0000256" key="10">
    <source>
        <dbReference type="SAM" id="MobiDB-lite"/>
    </source>
</evidence>
<dbReference type="Gene3D" id="1.10.10.2150">
    <property type="entry name" value="Ribosomal RNA-processing protein 8, N-terminal domain"/>
    <property type="match status" value="1"/>
</dbReference>
<dbReference type="AlphaFoldDB" id="A0A409WXN6"/>
<gene>
    <name evidence="11" type="ORF">CVT25_004023</name>
</gene>
<feature type="region of interest" description="Disordered" evidence="10">
    <location>
        <begin position="1"/>
        <end position="159"/>
    </location>
</feature>
<evidence type="ECO:0000256" key="9">
    <source>
        <dbReference type="RuleBase" id="RU365074"/>
    </source>
</evidence>
<sequence length="401" mass="44433">MSFFSVPGWSVPATPIKEQSTQVSKKRKRPASESRNVESAAINIEKIMSKLTNSLPEETRKGKEIATKLHDKPAAKKQKRKQSQTSADHHEKQKADVPASKTKPAPKKPKKAIHDEQPASRPSAKQSKKAKAKGPVDSSTSEPITTPTKQKVPSDTGLTTLQKTMRDKLGGARFRLINENLYKSDSQTAHQMMRDDPQVFEEYHTGFRHQVLSWPTNPVEHYVSVFSSYPPKTVIVDLGCGDAALAKGLLPKGLSVISFDLVSDNKYVVEADICTKIPLPGSEGPEQEKSSGEGQIADVAVFALSLMGVNWLNSLREAWRILNPGGELHIAEVTSRFTDIEQFQNLLGSIGFRLKGTDDSKSSHFTLFEFVKVPRLNKSEGEWAKMLSKGSVLKPCEYKRR</sequence>
<dbReference type="EC" id="2.1.1.-" evidence="9"/>
<evidence type="ECO:0000256" key="4">
    <source>
        <dbReference type="ARBA" id="ARBA00022603"/>
    </source>
</evidence>
<evidence type="ECO:0000256" key="8">
    <source>
        <dbReference type="ARBA" id="ARBA00076672"/>
    </source>
</evidence>
<keyword evidence="4 9" id="KW-0489">Methyltransferase</keyword>
<evidence type="ECO:0000256" key="7">
    <source>
        <dbReference type="ARBA" id="ARBA00023242"/>
    </source>
</evidence>
<evidence type="ECO:0000313" key="12">
    <source>
        <dbReference type="Proteomes" id="UP000283269"/>
    </source>
</evidence>
<dbReference type="InterPro" id="IPR029063">
    <property type="entry name" value="SAM-dependent_MTases_sf"/>
</dbReference>
<dbReference type="Proteomes" id="UP000283269">
    <property type="component" value="Unassembled WGS sequence"/>
</dbReference>
<comment type="caution">
    <text evidence="11">The sequence shown here is derived from an EMBL/GenBank/DDBJ whole genome shotgun (WGS) entry which is preliminary data.</text>
</comment>
<dbReference type="FunFam" id="1.10.10.2150:FF:000001">
    <property type="entry name" value="Ribosomal RNA-processing protein 8"/>
    <property type="match status" value="1"/>
</dbReference>
<dbReference type="STRING" id="93625.A0A409WXN6"/>
<keyword evidence="5 9" id="KW-0808">Transferase</keyword>
<accession>A0A409WXN6</accession>
<dbReference type="GO" id="GO:0042273">
    <property type="term" value="P:ribosomal large subunit biogenesis"/>
    <property type="evidence" value="ECO:0007669"/>
    <property type="project" value="TreeGrafter"/>
</dbReference>
<organism evidence="11 12">
    <name type="scientific">Psilocybe cyanescens</name>
    <dbReference type="NCBI Taxonomy" id="93625"/>
    <lineage>
        <taxon>Eukaryota</taxon>
        <taxon>Fungi</taxon>
        <taxon>Dikarya</taxon>
        <taxon>Basidiomycota</taxon>
        <taxon>Agaricomycotina</taxon>
        <taxon>Agaricomycetes</taxon>
        <taxon>Agaricomycetidae</taxon>
        <taxon>Agaricales</taxon>
        <taxon>Agaricineae</taxon>
        <taxon>Strophariaceae</taxon>
        <taxon>Psilocybe</taxon>
    </lineage>
</organism>
<dbReference type="InterPro" id="IPR007823">
    <property type="entry name" value="RRP8"/>
</dbReference>
<comment type="subcellular location">
    <subcellularLocation>
        <location evidence="1 9">Nucleus</location>
        <location evidence="1 9">Nucleolus</location>
    </subcellularLocation>
</comment>
<keyword evidence="12" id="KW-1185">Reference proteome</keyword>
<feature type="compositionally biased region" description="Polar residues" evidence="10">
    <location>
        <begin position="137"/>
        <end position="159"/>
    </location>
</feature>
<dbReference type="CDD" id="cd02440">
    <property type="entry name" value="AdoMet_MTases"/>
    <property type="match status" value="1"/>
</dbReference>
<dbReference type="GO" id="GO:0005730">
    <property type="term" value="C:nucleolus"/>
    <property type="evidence" value="ECO:0007669"/>
    <property type="project" value="UniProtKB-SubCell"/>
</dbReference>
<dbReference type="SUPFAM" id="SSF53335">
    <property type="entry name" value="S-adenosyl-L-methionine-dependent methyltransferases"/>
    <property type="match status" value="1"/>
</dbReference>
<proteinExistence type="inferred from homology"/>
<dbReference type="EMBL" id="NHYD01003030">
    <property type="protein sequence ID" value="PPQ83284.1"/>
    <property type="molecule type" value="Genomic_DNA"/>
</dbReference>
<dbReference type="Gene3D" id="3.40.50.150">
    <property type="entry name" value="Vaccinia Virus protein VP39"/>
    <property type="match status" value="1"/>
</dbReference>
<dbReference type="InterPro" id="IPR042036">
    <property type="entry name" value="RRP8_N"/>
</dbReference>
<protein>
    <recommendedName>
        <fullName evidence="8 9">Ribosomal RNA-processing protein 8</fullName>
        <ecNumber evidence="9">2.1.1.-</ecNumber>
    </recommendedName>
</protein>
<dbReference type="FunCoup" id="A0A409WXN6">
    <property type="interactions" value="389"/>
</dbReference>
<feature type="compositionally biased region" description="Basic and acidic residues" evidence="10">
    <location>
        <begin position="57"/>
        <end position="74"/>
    </location>
</feature>
<keyword evidence="3 9" id="KW-0698">rRNA processing</keyword>
<comment type="similarity">
    <text evidence="2 9">Belongs to the methyltransferase superfamily. RRP8 family.</text>
</comment>
<evidence type="ECO:0000256" key="5">
    <source>
        <dbReference type="ARBA" id="ARBA00022679"/>
    </source>
</evidence>
<dbReference type="Pfam" id="PF05148">
    <property type="entry name" value="Methyltransf_8"/>
    <property type="match status" value="1"/>
</dbReference>
<comment type="function">
    <text evidence="9">S-adenosyl-L-methionine-dependent methyltransferase that specifically methylates the N(1) position of adenine in helix 25.1 in 25S rRNA. Required both for ribosomal 40S and 60S subunits biogenesis. Required for efficient pre-rRNA cleavage at site A2.</text>
</comment>
<keyword evidence="7 9" id="KW-0539">Nucleus</keyword>